<feature type="transmembrane region" description="Helical" evidence="1">
    <location>
        <begin position="73"/>
        <end position="95"/>
    </location>
</feature>
<gene>
    <name evidence="2" type="ORF">HanXRQr2_Chr14g0641731</name>
</gene>
<dbReference type="EMBL" id="MNCJ02000329">
    <property type="protein sequence ID" value="KAF5768881.1"/>
    <property type="molecule type" value="Genomic_DNA"/>
</dbReference>
<keyword evidence="3" id="KW-1185">Reference proteome</keyword>
<name>A0A9K3H7F0_HELAN</name>
<evidence type="ECO:0000313" key="3">
    <source>
        <dbReference type="Proteomes" id="UP000215914"/>
    </source>
</evidence>
<accession>A0A9K3H7F0</accession>
<dbReference type="Gramene" id="mRNA:HanXRQr2_Chr14g0641731">
    <property type="protein sequence ID" value="CDS:HanXRQr2_Chr14g0641731.1"/>
    <property type="gene ID" value="HanXRQr2_Chr14g0641731"/>
</dbReference>
<comment type="caution">
    <text evidence="2">The sequence shown here is derived from an EMBL/GenBank/DDBJ whole genome shotgun (WGS) entry which is preliminary data.</text>
</comment>
<dbReference type="Proteomes" id="UP000215914">
    <property type="component" value="Unassembled WGS sequence"/>
</dbReference>
<proteinExistence type="predicted"/>
<evidence type="ECO:0000313" key="2">
    <source>
        <dbReference type="EMBL" id="KAF5768881.1"/>
    </source>
</evidence>
<reference evidence="2" key="1">
    <citation type="journal article" date="2017" name="Nature">
        <title>The sunflower genome provides insights into oil metabolism, flowering and Asterid evolution.</title>
        <authorList>
            <person name="Badouin H."/>
            <person name="Gouzy J."/>
            <person name="Grassa C.J."/>
            <person name="Murat F."/>
            <person name="Staton S.E."/>
            <person name="Cottret L."/>
            <person name="Lelandais-Briere C."/>
            <person name="Owens G.L."/>
            <person name="Carrere S."/>
            <person name="Mayjonade B."/>
            <person name="Legrand L."/>
            <person name="Gill N."/>
            <person name="Kane N.C."/>
            <person name="Bowers J.E."/>
            <person name="Hubner S."/>
            <person name="Bellec A."/>
            <person name="Berard A."/>
            <person name="Berges H."/>
            <person name="Blanchet N."/>
            <person name="Boniface M.C."/>
            <person name="Brunel D."/>
            <person name="Catrice O."/>
            <person name="Chaidir N."/>
            <person name="Claudel C."/>
            <person name="Donnadieu C."/>
            <person name="Faraut T."/>
            <person name="Fievet G."/>
            <person name="Helmstetter N."/>
            <person name="King M."/>
            <person name="Knapp S.J."/>
            <person name="Lai Z."/>
            <person name="Le Paslier M.C."/>
            <person name="Lippi Y."/>
            <person name="Lorenzon L."/>
            <person name="Mandel J.R."/>
            <person name="Marage G."/>
            <person name="Marchand G."/>
            <person name="Marquand E."/>
            <person name="Bret-Mestries E."/>
            <person name="Morien E."/>
            <person name="Nambeesan S."/>
            <person name="Nguyen T."/>
            <person name="Pegot-Espagnet P."/>
            <person name="Pouilly N."/>
            <person name="Raftis F."/>
            <person name="Sallet E."/>
            <person name="Schiex T."/>
            <person name="Thomas J."/>
            <person name="Vandecasteele C."/>
            <person name="Vares D."/>
            <person name="Vear F."/>
            <person name="Vautrin S."/>
            <person name="Crespi M."/>
            <person name="Mangin B."/>
            <person name="Burke J.M."/>
            <person name="Salse J."/>
            <person name="Munos S."/>
            <person name="Vincourt P."/>
            <person name="Rieseberg L.H."/>
            <person name="Langlade N.B."/>
        </authorList>
    </citation>
    <scope>NUCLEOTIDE SEQUENCE</scope>
    <source>
        <tissue evidence="2">Leaves</tissue>
    </source>
</reference>
<keyword evidence="1" id="KW-0472">Membrane</keyword>
<reference evidence="2" key="2">
    <citation type="submission" date="2020-06" db="EMBL/GenBank/DDBJ databases">
        <title>Helianthus annuus Genome sequencing and assembly Release 2.</title>
        <authorList>
            <person name="Gouzy J."/>
            <person name="Langlade N."/>
            <person name="Munos S."/>
        </authorList>
    </citation>
    <scope>NUCLEOTIDE SEQUENCE</scope>
    <source>
        <tissue evidence="2">Leaves</tissue>
    </source>
</reference>
<keyword evidence="1" id="KW-0812">Transmembrane</keyword>
<evidence type="ECO:0000256" key="1">
    <source>
        <dbReference type="SAM" id="Phobius"/>
    </source>
</evidence>
<dbReference type="AlphaFoldDB" id="A0A9K3H7F0"/>
<protein>
    <submittedName>
        <fullName evidence="2">Uncharacterized protein</fullName>
    </submittedName>
</protein>
<organism evidence="2 3">
    <name type="scientific">Helianthus annuus</name>
    <name type="common">Common sunflower</name>
    <dbReference type="NCBI Taxonomy" id="4232"/>
    <lineage>
        <taxon>Eukaryota</taxon>
        <taxon>Viridiplantae</taxon>
        <taxon>Streptophyta</taxon>
        <taxon>Embryophyta</taxon>
        <taxon>Tracheophyta</taxon>
        <taxon>Spermatophyta</taxon>
        <taxon>Magnoliopsida</taxon>
        <taxon>eudicotyledons</taxon>
        <taxon>Gunneridae</taxon>
        <taxon>Pentapetalae</taxon>
        <taxon>asterids</taxon>
        <taxon>campanulids</taxon>
        <taxon>Asterales</taxon>
        <taxon>Asteraceae</taxon>
        <taxon>Asteroideae</taxon>
        <taxon>Heliantheae alliance</taxon>
        <taxon>Heliantheae</taxon>
        <taxon>Helianthus</taxon>
    </lineage>
</organism>
<keyword evidence="1" id="KW-1133">Transmembrane helix</keyword>
<sequence>MKPKLDPIRWNTVDERITAVFSPSINLTDLNDKYSKVRNETNSISNRSFKPRANCQRLSLINFDSVSYSSGTIAVILTAGVLALCTSPFSAISFMNDAR</sequence>